<evidence type="ECO:0000256" key="2">
    <source>
        <dbReference type="ARBA" id="ARBA00022692"/>
    </source>
</evidence>
<keyword evidence="4 6" id="KW-0472">Membrane</keyword>
<reference evidence="7" key="1">
    <citation type="submission" date="2021-12" db="EMBL/GenBank/DDBJ databases">
        <title>Curvularia clavata genome.</title>
        <authorList>
            <person name="Cao Y."/>
        </authorList>
    </citation>
    <scope>NUCLEOTIDE SEQUENCE</scope>
    <source>
        <strain evidence="7">Yc1106</strain>
    </source>
</reference>
<keyword evidence="8" id="KW-1185">Reference proteome</keyword>
<dbReference type="OrthoDB" id="67317at2759"/>
<evidence type="ECO:0000313" key="8">
    <source>
        <dbReference type="Proteomes" id="UP001056012"/>
    </source>
</evidence>
<evidence type="ECO:0000256" key="6">
    <source>
        <dbReference type="SAM" id="Phobius"/>
    </source>
</evidence>
<evidence type="ECO:0000256" key="4">
    <source>
        <dbReference type="ARBA" id="ARBA00023136"/>
    </source>
</evidence>
<protein>
    <submittedName>
        <fullName evidence="7">1-(5-phosphoribosyl)-5-[(5-phosphoribosylamino)methylideneamino] imidazole-4-carboxamide isomerase</fullName>
    </submittedName>
</protein>
<accession>A0A9Q9DSG4</accession>
<keyword evidence="3 6" id="KW-1133">Transmembrane helix</keyword>
<sequence>MRGAARQGHDDFQLQNLHPTHNTTVIANLRTVPSPPAPLTSRTFLRAKESQIRPRARTRPPPSSIPPSKLPQTPTAHHGEARSFCDERMDMHRRVPVRHRYSLHDRSAVQIMGGEEDPKDGAAVAGAVFGAVFIYIGFFVFCGLQALLHMRESRRGAISLS</sequence>
<dbReference type="GO" id="GO:0016853">
    <property type="term" value="F:isomerase activity"/>
    <property type="evidence" value="ECO:0007669"/>
    <property type="project" value="UniProtKB-KW"/>
</dbReference>
<dbReference type="InterPro" id="IPR056552">
    <property type="entry name" value="Ribonucl_Kappa"/>
</dbReference>
<proteinExistence type="predicted"/>
<dbReference type="Pfam" id="PF23489">
    <property type="entry name" value="V-ATPase_su_f"/>
    <property type="match status" value="1"/>
</dbReference>
<dbReference type="GO" id="GO:0016020">
    <property type="term" value="C:membrane"/>
    <property type="evidence" value="ECO:0007669"/>
    <property type="project" value="UniProtKB-SubCell"/>
</dbReference>
<feature type="region of interest" description="Disordered" evidence="5">
    <location>
        <begin position="29"/>
        <end position="84"/>
    </location>
</feature>
<dbReference type="Proteomes" id="UP001056012">
    <property type="component" value="Chromosome 4"/>
</dbReference>
<dbReference type="AlphaFoldDB" id="A0A9Q9DSG4"/>
<keyword evidence="7" id="KW-0413">Isomerase</keyword>
<keyword evidence="2 6" id="KW-0812">Transmembrane</keyword>
<evidence type="ECO:0000256" key="5">
    <source>
        <dbReference type="SAM" id="MobiDB-lite"/>
    </source>
</evidence>
<dbReference type="EMBL" id="CP089277">
    <property type="protein sequence ID" value="USP78608.1"/>
    <property type="molecule type" value="Genomic_DNA"/>
</dbReference>
<gene>
    <name evidence="7" type="ORF">yc1106_05882</name>
</gene>
<feature type="transmembrane region" description="Helical" evidence="6">
    <location>
        <begin position="122"/>
        <end position="148"/>
    </location>
</feature>
<evidence type="ECO:0000256" key="3">
    <source>
        <dbReference type="ARBA" id="ARBA00022989"/>
    </source>
</evidence>
<name>A0A9Q9DSG4_CURCL</name>
<evidence type="ECO:0000256" key="1">
    <source>
        <dbReference type="ARBA" id="ARBA00004370"/>
    </source>
</evidence>
<feature type="compositionally biased region" description="Pro residues" evidence="5">
    <location>
        <begin position="59"/>
        <end position="69"/>
    </location>
</feature>
<comment type="subcellular location">
    <subcellularLocation>
        <location evidence="1">Membrane</location>
    </subcellularLocation>
</comment>
<dbReference type="VEuPathDB" id="FungiDB:yc1106_05882"/>
<organism evidence="7 8">
    <name type="scientific">Curvularia clavata</name>
    <dbReference type="NCBI Taxonomy" id="95742"/>
    <lineage>
        <taxon>Eukaryota</taxon>
        <taxon>Fungi</taxon>
        <taxon>Dikarya</taxon>
        <taxon>Ascomycota</taxon>
        <taxon>Pezizomycotina</taxon>
        <taxon>Dothideomycetes</taxon>
        <taxon>Pleosporomycetidae</taxon>
        <taxon>Pleosporales</taxon>
        <taxon>Pleosporineae</taxon>
        <taxon>Pleosporaceae</taxon>
        <taxon>Curvularia</taxon>
    </lineage>
</organism>
<evidence type="ECO:0000313" key="7">
    <source>
        <dbReference type="EMBL" id="USP78608.1"/>
    </source>
</evidence>